<gene>
    <name evidence="1" type="ORF">BLNAU_22654</name>
</gene>
<reference evidence="1 2" key="1">
    <citation type="journal article" date="2022" name="bioRxiv">
        <title>Genomics of Preaxostyla Flagellates Illuminates Evolutionary Transitions and the Path Towards Mitochondrial Loss.</title>
        <authorList>
            <person name="Novak L.V.F."/>
            <person name="Treitli S.C."/>
            <person name="Pyrih J."/>
            <person name="Halakuc P."/>
            <person name="Pipaliya S.V."/>
            <person name="Vacek V."/>
            <person name="Brzon O."/>
            <person name="Soukal P."/>
            <person name="Eme L."/>
            <person name="Dacks J.B."/>
            <person name="Karnkowska A."/>
            <person name="Elias M."/>
            <person name="Hampl V."/>
        </authorList>
    </citation>
    <scope>NUCLEOTIDE SEQUENCE [LARGE SCALE GENOMIC DNA]</scope>
    <source>
        <strain evidence="1">NAU3</strain>
        <tissue evidence="1">Gut</tissue>
    </source>
</reference>
<evidence type="ECO:0000313" key="2">
    <source>
        <dbReference type="Proteomes" id="UP001281761"/>
    </source>
</evidence>
<protein>
    <submittedName>
        <fullName evidence="1">Uncharacterized protein</fullName>
    </submittedName>
</protein>
<organism evidence="1 2">
    <name type="scientific">Blattamonas nauphoetae</name>
    <dbReference type="NCBI Taxonomy" id="2049346"/>
    <lineage>
        <taxon>Eukaryota</taxon>
        <taxon>Metamonada</taxon>
        <taxon>Preaxostyla</taxon>
        <taxon>Oxymonadida</taxon>
        <taxon>Blattamonas</taxon>
    </lineage>
</organism>
<proteinExistence type="predicted"/>
<dbReference type="Proteomes" id="UP001281761">
    <property type="component" value="Unassembled WGS sequence"/>
</dbReference>
<sequence length="755" mass="85736">MQASCWGERRSRREELGTVRRTVLLGFLRDPLPEDATQKQCGALKKRFGGDFILWDGSMWKGGEFKPEGTNKKCDQVGQTAAIRVNMRTREARLFVDDEEQPGIFTDIPSPLCLGITTGFQTANLSIEVIWLKRRRNDELERATLEERRTHRLDFEKLKLQLADLPIWVGTESLQTLDTTAHTLTPTTLTQFIVTPKDNPWRTAFTRPIDEGEWELKIRASESTFSNVMLGFVEHPLPENATQNQCGYLGNGSGGDFILWNGSMWRSGKEFKPAGTNKSCTQIGQTTAIRVNMRTREARLFVDDEEQPGIFTDIPSPLCLGITTGSLNEKHTVEVLWLKRQRNDELERSVFEEKRTQILESKKLKQQLAGLPIWVGTTSLQTLDRTAHKLAATTLTQFIVTPKDNPWRTAFTHPIDEGEWELKIRASENTFWAVMLGFLTHPLPADATKYLCGYLGNGSGGDFILWNGSMWRSGKEFKPAGTNNKCDRIGQTAAIRVNMRTREARLFVDDEEQPGIFTDIPSPLSLGITTGFQTANLSIDVLWLKRRRNDELERATLEERRTQKLIIEKLKLKLADLPIWVGTESLQTLDRSAHTLTPTTLTQFIVTPKDNPWRTAFTRPIDEGEWELKIRASESTFMNVNLGFLRHPLPENATQHPCGKWSNGIGGDFTLWNGGMWHTAKYVEPVGTNKKCDQVGQTAAIRVNMRRREARLVVDDVEQPRIFTDIPSPLCLGITTGFDVENLSIEVLWLKQRRI</sequence>
<dbReference type="EMBL" id="JARBJD010000409">
    <property type="protein sequence ID" value="KAK2942421.1"/>
    <property type="molecule type" value="Genomic_DNA"/>
</dbReference>
<keyword evidence="2" id="KW-1185">Reference proteome</keyword>
<name>A0ABQ9WSF6_9EUKA</name>
<accession>A0ABQ9WSF6</accession>
<evidence type="ECO:0000313" key="1">
    <source>
        <dbReference type="EMBL" id="KAK2942421.1"/>
    </source>
</evidence>
<comment type="caution">
    <text evidence="1">The sequence shown here is derived from an EMBL/GenBank/DDBJ whole genome shotgun (WGS) entry which is preliminary data.</text>
</comment>